<dbReference type="PANTHER" id="PTHR48051">
    <property type="match status" value="1"/>
</dbReference>
<dbReference type="InterPro" id="IPR001611">
    <property type="entry name" value="Leu-rich_rpt"/>
</dbReference>
<accession>A0AAD8H5P2</accession>
<evidence type="ECO:0000256" key="2">
    <source>
        <dbReference type="ARBA" id="ARBA00022737"/>
    </source>
</evidence>
<evidence type="ECO:0000256" key="1">
    <source>
        <dbReference type="ARBA" id="ARBA00022614"/>
    </source>
</evidence>
<reference evidence="4" key="2">
    <citation type="submission" date="2023-05" db="EMBL/GenBank/DDBJ databases">
        <authorList>
            <person name="Schelkunov M.I."/>
        </authorList>
    </citation>
    <scope>NUCLEOTIDE SEQUENCE</scope>
    <source>
        <strain evidence="4">Hsosn_3</strain>
        <tissue evidence="4">Leaf</tissue>
    </source>
</reference>
<dbReference type="InterPro" id="IPR032675">
    <property type="entry name" value="LRR_dom_sf"/>
</dbReference>
<sequence length="348" mass="38383">MDMPSSKSTDEVVAEITRIHKSLPQRPGIEDVEAATTLIRNVEADDQSRFDAIARQTKSPDVPDELFLILQEMRKNLVIFRSKEQRSEAVRLLDLENFHQAFDDMIQRASMCVASPMGSNLQSVDSNLKSDSYDSSVNVANTGAKKVSSGLFYEKDAVKASSEMFTRDDSYVKKAKPSFSSDGIVGARRSGDVVSPQIVDSTLRSVKSSGQDGEKLSLIKLASLIEVSAKKGTRELNLQGKLMEQIEWLPDSIDLHSNKLVEIPETIGDIHSLVFLDLRGNQLTSLPATIDYNRLKALPEAVGRIESLEVLSVRYNNVSKLPTTMASLANLKELDISFNEICSTCQGP</sequence>
<comment type="similarity">
    <text evidence="3">Belongs to the SHOC2 family.</text>
</comment>
<dbReference type="Pfam" id="PF00560">
    <property type="entry name" value="LRR_1"/>
    <property type="match status" value="1"/>
</dbReference>
<keyword evidence="5" id="KW-1185">Reference proteome</keyword>
<keyword evidence="1" id="KW-0433">Leucine-rich repeat</keyword>
<dbReference type="InterPro" id="IPR050216">
    <property type="entry name" value="LRR_domain-containing"/>
</dbReference>
<keyword evidence="2" id="KW-0677">Repeat</keyword>
<gene>
    <name evidence="4" type="ORF">POM88_046086</name>
</gene>
<organism evidence="4 5">
    <name type="scientific">Heracleum sosnowskyi</name>
    <dbReference type="NCBI Taxonomy" id="360622"/>
    <lineage>
        <taxon>Eukaryota</taxon>
        <taxon>Viridiplantae</taxon>
        <taxon>Streptophyta</taxon>
        <taxon>Embryophyta</taxon>
        <taxon>Tracheophyta</taxon>
        <taxon>Spermatophyta</taxon>
        <taxon>Magnoliopsida</taxon>
        <taxon>eudicotyledons</taxon>
        <taxon>Gunneridae</taxon>
        <taxon>Pentapetalae</taxon>
        <taxon>asterids</taxon>
        <taxon>campanulids</taxon>
        <taxon>Apiales</taxon>
        <taxon>Apiaceae</taxon>
        <taxon>Apioideae</taxon>
        <taxon>apioid superclade</taxon>
        <taxon>Tordylieae</taxon>
        <taxon>Tordyliinae</taxon>
        <taxon>Heracleum</taxon>
    </lineage>
</organism>
<dbReference type="GO" id="GO:0005737">
    <property type="term" value="C:cytoplasm"/>
    <property type="evidence" value="ECO:0007669"/>
    <property type="project" value="TreeGrafter"/>
</dbReference>
<comment type="caution">
    <text evidence="4">The sequence shown here is derived from an EMBL/GenBank/DDBJ whole genome shotgun (WGS) entry which is preliminary data.</text>
</comment>
<dbReference type="AlphaFoldDB" id="A0AAD8H5P2"/>
<dbReference type="PANTHER" id="PTHR48051:SF54">
    <property type="entry name" value="LEUCINE-RICH REPEAT-CONTAINING PROTEIN"/>
    <property type="match status" value="1"/>
</dbReference>
<dbReference type="EMBL" id="JAUIZM010000010">
    <property type="protein sequence ID" value="KAK1361612.1"/>
    <property type="molecule type" value="Genomic_DNA"/>
</dbReference>
<evidence type="ECO:0000256" key="3">
    <source>
        <dbReference type="ARBA" id="ARBA00023786"/>
    </source>
</evidence>
<dbReference type="Proteomes" id="UP001237642">
    <property type="component" value="Unassembled WGS sequence"/>
</dbReference>
<dbReference type="PROSITE" id="PS51450">
    <property type="entry name" value="LRR"/>
    <property type="match status" value="1"/>
</dbReference>
<proteinExistence type="inferred from homology"/>
<dbReference type="SUPFAM" id="SSF52058">
    <property type="entry name" value="L domain-like"/>
    <property type="match status" value="1"/>
</dbReference>
<protein>
    <submittedName>
        <fullName evidence="4">Plant intracellular Ras-group-related LRR protein 4</fullName>
    </submittedName>
</protein>
<dbReference type="Gene3D" id="3.80.10.10">
    <property type="entry name" value="Ribonuclease Inhibitor"/>
    <property type="match status" value="1"/>
</dbReference>
<name>A0AAD8H5P2_9APIA</name>
<evidence type="ECO:0000313" key="5">
    <source>
        <dbReference type="Proteomes" id="UP001237642"/>
    </source>
</evidence>
<evidence type="ECO:0000313" key="4">
    <source>
        <dbReference type="EMBL" id="KAK1361612.1"/>
    </source>
</evidence>
<reference evidence="4" key="1">
    <citation type="submission" date="2023-02" db="EMBL/GenBank/DDBJ databases">
        <title>Genome of toxic invasive species Heracleum sosnowskyi carries increased number of genes despite the absence of recent whole-genome duplications.</title>
        <authorList>
            <person name="Schelkunov M."/>
            <person name="Shtratnikova V."/>
            <person name="Makarenko M."/>
            <person name="Klepikova A."/>
            <person name="Omelchenko D."/>
            <person name="Novikova G."/>
            <person name="Obukhova E."/>
            <person name="Bogdanov V."/>
            <person name="Penin A."/>
            <person name="Logacheva M."/>
        </authorList>
    </citation>
    <scope>NUCLEOTIDE SEQUENCE</scope>
    <source>
        <strain evidence="4">Hsosn_3</strain>
        <tissue evidence="4">Leaf</tissue>
    </source>
</reference>